<accession>A0A272EME9</accession>
<dbReference type="Pfam" id="PF02518">
    <property type="entry name" value="HATPase_c"/>
    <property type="match status" value="1"/>
</dbReference>
<evidence type="ECO:0000259" key="6">
    <source>
        <dbReference type="PROSITE" id="PS50109"/>
    </source>
</evidence>
<dbReference type="PROSITE" id="PS50109">
    <property type="entry name" value="HIS_KIN"/>
    <property type="match status" value="1"/>
</dbReference>
<dbReference type="Proteomes" id="UP000623509">
    <property type="component" value="Unassembled WGS sequence"/>
</dbReference>
<gene>
    <name evidence="7" type="ORF">BGI27_17510</name>
    <name evidence="8" type="ORF">CGU29_17270</name>
</gene>
<dbReference type="GO" id="GO:0004673">
    <property type="term" value="F:protein histidine kinase activity"/>
    <property type="evidence" value="ECO:0007669"/>
    <property type="project" value="UniProtKB-EC"/>
</dbReference>
<keyword evidence="4" id="KW-0418">Kinase</keyword>
<comment type="catalytic activity">
    <reaction evidence="1">
        <text>ATP + protein L-histidine = ADP + protein N-phospho-L-histidine.</text>
        <dbReference type="EC" id="2.7.13.3"/>
    </reaction>
</comment>
<reference evidence="7 10" key="1">
    <citation type="submission" date="2016-08" db="EMBL/GenBank/DDBJ databases">
        <title>Candidatus Dactylopiibacterium carminicum genome sequence.</title>
        <authorList>
            <person name="Ramirez-Puebla S.T."/>
            <person name="Ormeno-Orrillo E."/>
            <person name="Vera-Ponce De Leon A."/>
            <person name="Luis L."/>
            <person name="Sanchez-Flores A."/>
            <person name="Monica R."/>
            <person name="Martinez-Romero E."/>
        </authorList>
    </citation>
    <scope>NUCLEOTIDE SEQUENCE [LARGE SCALE GENOMIC DNA]</scope>
    <source>
        <strain evidence="7">END1</strain>
    </source>
</reference>
<dbReference type="Gene3D" id="3.30.565.10">
    <property type="entry name" value="Histidine kinase-like ATPase, C-terminal domain"/>
    <property type="match status" value="1"/>
</dbReference>
<keyword evidence="10" id="KW-1185">Reference proteome</keyword>
<dbReference type="OrthoDB" id="9809567at2"/>
<keyword evidence="3" id="KW-0808">Transferase</keyword>
<keyword evidence="5" id="KW-0902">Two-component regulatory system</keyword>
<dbReference type="EMBL" id="MDUX01000114">
    <property type="protein sequence ID" value="KAF7597675.1"/>
    <property type="molecule type" value="Genomic_DNA"/>
</dbReference>
<dbReference type="Proteomes" id="UP000216107">
    <property type="component" value="Unassembled WGS sequence"/>
</dbReference>
<evidence type="ECO:0000256" key="2">
    <source>
        <dbReference type="ARBA" id="ARBA00012438"/>
    </source>
</evidence>
<evidence type="ECO:0000256" key="3">
    <source>
        <dbReference type="ARBA" id="ARBA00022679"/>
    </source>
</evidence>
<evidence type="ECO:0000256" key="4">
    <source>
        <dbReference type="ARBA" id="ARBA00022777"/>
    </source>
</evidence>
<comment type="caution">
    <text evidence="8">The sequence shown here is derived from an EMBL/GenBank/DDBJ whole genome shotgun (WGS) entry which is preliminary data.</text>
</comment>
<dbReference type="InterPro" id="IPR003594">
    <property type="entry name" value="HATPase_dom"/>
</dbReference>
<organism evidence="8 9">
    <name type="scientific">Candidatus Dactylopiibacterium carminicum</name>
    <dbReference type="NCBI Taxonomy" id="857335"/>
    <lineage>
        <taxon>Bacteria</taxon>
        <taxon>Pseudomonadati</taxon>
        <taxon>Pseudomonadota</taxon>
        <taxon>Betaproteobacteria</taxon>
        <taxon>Rhodocyclales</taxon>
        <taxon>Rhodocyclaceae</taxon>
        <taxon>Candidatus Dactylopiibacterium</taxon>
    </lineage>
</organism>
<dbReference type="InterPro" id="IPR036890">
    <property type="entry name" value="HATPase_C_sf"/>
</dbReference>
<dbReference type="RefSeq" id="WP_095526072.1">
    <property type="nucleotide sequence ID" value="NZ_MDUX01000114.1"/>
</dbReference>
<evidence type="ECO:0000313" key="10">
    <source>
        <dbReference type="Proteomes" id="UP000623509"/>
    </source>
</evidence>
<evidence type="ECO:0000256" key="5">
    <source>
        <dbReference type="ARBA" id="ARBA00023012"/>
    </source>
</evidence>
<evidence type="ECO:0000313" key="8">
    <source>
        <dbReference type="EMBL" id="PAS91294.1"/>
    </source>
</evidence>
<dbReference type="EMBL" id="NMRN01000111">
    <property type="protein sequence ID" value="PAS91294.1"/>
    <property type="molecule type" value="Genomic_DNA"/>
</dbReference>
<protein>
    <recommendedName>
        <fullName evidence="2">histidine kinase</fullName>
        <ecNumber evidence="2">2.7.13.3</ecNumber>
    </recommendedName>
</protein>
<sequence length="94" mass="9801">MSSEPGAIQWDQGAGIPESELESVFAKFVQGSAVSHRTEGAGLGLAICREIVVAHQGRIYAFNRVGGGAEFVVSLPLRDGSVGRDAATTQEKNG</sequence>
<proteinExistence type="predicted"/>
<dbReference type="PRINTS" id="PR00344">
    <property type="entry name" value="BCTRLSENSOR"/>
</dbReference>
<dbReference type="SUPFAM" id="SSF55874">
    <property type="entry name" value="ATPase domain of HSP90 chaperone/DNA topoisomerase II/histidine kinase"/>
    <property type="match status" value="1"/>
</dbReference>
<name>A0A272EME9_9RHOO</name>
<reference evidence="8 9" key="2">
    <citation type="submission" date="2017-07" db="EMBL/GenBank/DDBJ databases">
        <title>Candidatus Dactylopiibacterium carminicum, a nitrogen-fixing symbiont of the cochineal insect Dactylopius coccus and Dactylopius opuntiae (Hemiptera: Coccoidea: Dactylopiidae).</title>
        <authorList>
            <person name="Vera A."/>
        </authorList>
    </citation>
    <scope>NUCLEOTIDE SEQUENCE [LARGE SCALE GENOMIC DNA]</scope>
    <source>
        <strain evidence="8 9">NFDCM</strain>
    </source>
</reference>
<evidence type="ECO:0000256" key="1">
    <source>
        <dbReference type="ARBA" id="ARBA00000085"/>
    </source>
</evidence>
<dbReference type="EC" id="2.7.13.3" evidence="2"/>
<evidence type="ECO:0000313" key="9">
    <source>
        <dbReference type="Proteomes" id="UP000216107"/>
    </source>
</evidence>
<dbReference type="PANTHER" id="PTHR43711">
    <property type="entry name" value="TWO-COMPONENT HISTIDINE KINASE"/>
    <property type="match status" value="1"/>
</dbReference>
<dbReference type="AlphaFoldDB" id="A0A272EME9"/>
<dbReference type="GO" id="GO:0000160">
    <property type="term" value="P:phosphorelay signal transduction system"/>
    <property type="evidence" value="ECO:0007669"/>
    <property type="project" value="UniProtKB-KW"/>
</dbReference>
<dbReference type="InterPro" id="IPR005467">
    <property type="entry name" value="His_kinase_dom"/>
</dbReference>
<dbReference type="InterPro" id="IPR004358">
    <property type="entry name" value="Sig_transdc_His_kin-like_C"/>
</dbReference>
<feature type="domain" description="Histidine kinase" evidence="6">
    <location>
        <begin position="11"/>
        <end position="79"/>
    </location>
</feature>
<evidence type="ECO:0000313" key="7">
    <source>
        <dbReference type="EMBL" id="KAF7597675.1"/>
    </source>
</evidence>
<dbReference type="InterPro" id="IPR050736">
    <property type="entry name" value="Sensor_HK_Regulatory"/>
</dbReference>
<dbReference type="PANTHER" id="PTHR43711:SF1">
    <property type="entry name" value="HISTIDINE KINASE 1"/>
    <property type="match status" value="1"/>
</dbReference>